<comment type="caution">
    <text evidence="3">The sequence shown here is derived from an EMBL/GenBank/DDBJ whole genome shotgun (WGS) entry which is preliminary data.</text>
</comment>
<feature type="transmembrane region" description="Helical" evidence="1">
    <location>
        <begin position="103"/>
        <end position="124"/>
    </location>
</feature>
<dbReference type="RefSeq" id="WP_202835381.1">
    <property type="nucleotide sequence ID" value="NZ_JAETWB010000050.1"/>
</dbReference>
<evidence type="ECO:0000313" key="3">
    <source>
        <dbReference type="EMBL" id="MBL6082169.1"/>
    </source>
</evidence>
<keyword evidence="1" id="KW-0472">Membrane</keyword>
<evidence type="ECO:0000313" key="4">
    <source>
        <dbReference type="Proteomes" id="UP000660885"/>
    </source>
</evidence>
<feature type="chain" id="PRO_5045637703" evidence="2">
    <location>
        <begin position="18"/>
        <end position="147"/>
    </location>
</feature>
<organism evidence="3 4">
    <name type="scientific">Belnapia arida</name>
    <dbReference type="NCBI Taxonomy" id="2804533"/>
    <lineage>
        <taxon>Bacteria</taxon>
        <taxon>Pseudomonadati</taxon>
        <taxon>Pseudomonadota</taxon>
        <taxon>Alphaproteobacteria</taxon>
        <taxon>Acetobacterales</taxon>
        <taxon>Roseomonadaceae</taxon>
        <taxon>Belnapia</taxon>
    </lineage>
</organism>
<keyword evidence="4" id="KW-1185">Reference proteome</keyword>
<evidence type="ECO:0000256" key="2">
    <source>
        <dbReference type="SAM" id="SignalP"/>
    </source>
</evidence>
<proteinExistence type="predicted"/>
<dbReference type="Proteomes" id="UP000660885">
    <property type="component" value="Unassembled WGS sequence"/>
</dbReference>
<gene>
    <name evidence="3" type="ORF">JMJ56_29775</name>
</gene>
<protein>
    <submittedName>
        <fullName evidence="3">Uncharacterized protein</fullName>
    </submittedName>
</protein>
<sequence length="147" mass="15276">MSFPATINIAIASTASAAAVFGAAAFSIERAISCWRWSSNTASPAPSSPRDNGIRLSCHLACATLALVIGDVIVDPRLLHVLATVTVVNLDAFVPALPPARSFVVPVITILLGAYGLGLLLSNVTRWAGDALTRIVGKTRNRGVAAR</sequence>
<evidence type="ECO:0000256" key="1">
    <source>
        <dbReference type="SAM" id="Phobius"/>
    </source>
</evidence>
<reference evidence="3 4" key="1">
    <citation type="submission" date="2021-01" db="EMBL/GenBank/DDBJ databases">
        <title>Belnapia mucosa sp. nov. and Belnapia arida sp. nov., isolated from the Tabernas Desert (Almeria, Spain).</title>
        <authorList>
            <person name="Molina-Menor E."/>
            <person name="Vidal-Verdu A."/>
            <person name="Calonge A."/>
            <person name="Satari L."/>
            <person name="Pereto J."/>
            <person name="Porcar M."/>
        </authorList>
    </citation>
    <scope>NUCLEOTIDE SEQUENCE [LARGE SCALE GENOMIC DNA]</scope>
    <source>
        <strain evidence="3 4">T18</strain>
    </source>
</reference>
<keyword evidence="2" id="KW-0732">Signal</keyword>
<keyword evidence="1" id="KW-0812">Transmembrane</keyword>
<keyword evidence="1" id="KW-1133">Transmembrane helix</keyword>
<dbReference type="EMBL" id="JAETWB010000050">
    <property type="protein sequence ID" value="MBL6082169.1"/>
    <property type="molecule type" value="Genomic_DNA"/>
</dbReference>
<name>A0ABS1UBY3_9PROT</name>
<accession>A0ABS1UBY3</accession>
<feature type="signal peptide" evidence="2">
    <location>
        <begin position="1"/>
        <end position="17"/>
    </location>
</feature>